<name>A0A6J4K6G8_9SPHI</name>
<organism evidence="2">
    <name type="scientific">uncultured Cytophagales bacterium</name>
    <dbReference type="NCBI Taxonomy" id="158755"/>
    <lineage>
        <taxon>Bacteria</taxon>
        <taxon>Pseudomonadati</taxon>
        <taxon>Bacteroidota</taxon>
        <taxon>Sphingobacteriia</taxon>
        <taxon>Sphingobacteriales</taxon>
        <taxon>environmental samples</taxon>
    </lineage>
</organism>
<proteinExistence type="predicted"/>
<gene>
    <name evidence="2" type="ORF">AVDCRST_MAG56-5134</name>
</gene>
<feature type="non-terminal residue" evidence="2">
    <location>
        <position position="1"/>
    </location>
</feature>
<accession>A0A6J4K6G8</accession>
<evidence type="ECO:0000256" key="1">
    <source>
        <dbReference type="SAM" id="MobiDB-lite"/>
    </source>
</evidence>
<evidence type="ECO:0000313" key="2">
    <source>
        <dbReference type="EMBL" id="CAA9297411.1"/>
    </source>
</evidence>
<feature type="region of interest" description="Disordered" evidence="1">
    <location>
        <begin position="14"/>
        <end position="50"/>
    </location>
</feature>
<dbReference type="EMBL" id="CADCTQ010000426">
    <property type="protein sequence ID" value="CAA9297411.1"/>
    <property type="molecule type" value="Genomic_DNA"/>
</dbReference>
<feature type="non-terminal residue" evidence="2">
    <location>
        <position position="50"/>
    </location>
</feature>
<protein>
    <submittedName>
        <fullName evidence="2">Uncharacterized protein</fullName>
    </submittedName>
</protein>
<feature type="compositionally biased region" description="Basic residues" evidence="1">
    <location>
        <begin position="19"/>
        <end position="31"/>
    </location>
</feature>
<dbReference type="AlphaFoldDB" id="A0A6J4K6G8"/>
<sequence length="50" mass="6126">CMCFRALAKGFTTETRRYTEKRRREERRRKDRKEDQDSQDGRMSRIAAQT</sequence>
<reference evidence="2" key="1">
    <citation type="submission" date="2020-02" db="EMBL/GenBank/DDBJ databases">
        <authorList>
            <person name="Meier V. D."/>
        </authorList>
    </citation>
    <scope>NUCLEOTIDE SEQUENCE</scope>
    <source>
        <strain evidence="2">AVDCRST_MAG56</strain>
    </source>
</reference>
<feature type="compositionally biased region" description="Basic and acidic residues" evidence="1">
    <location>
        <begin position="32"/>
        <end position="43"/>
    </location>
</feature>